<dbReference type="InterPro" id="IPR011009">
    <property type="entry name" value="Kinase-like_dom_sf"/>
</dbReference>
<dbReference type="CDD" id="cd00192">
    <property type="entry name" value="PTKc"/>
    <property type="match status" value="1"/>
</dbReference>
<evidence type="ECO:0000256" key="6">
    <source>
        <dbReference type="SAM" id="Phobius"/>
    </source>
</evidence>
<dbReference type="InterPro" id="IPR020635">
    <property type="entry name" value="Tyr_kinase_cat_dom"/>
</dbReference>
<dbReference type="InterPro" id="IPR050122">
    <property type="entry name" value="RTK"/>
</dbReference>
<evidence type="ECO:0000313" key="8">
    <source>
        <dbReference type="EMBL" id="CAD6187410.1"/>
    </source>
</evidence>
<keyword evidence="9" id="KW-1185">Reference proteome</keyword>
<dbReference type="GO" id="GO:0043235">
    <property type="term" value="C:receptor complex"/>
    <property type="evidence" value="ECO:0007669"/>
    <property type="project" value="TreeGrafter"/>
</dbReference>
<keyword evidence="5" id="KW-0829">Tyrosine-protein kinase</keyword>
<dbReference type="PRINTS" id="PR00109">
    <property type="entry name" value="TYRKINASE"/>
</dbReference>
<name>A0A8S1H248_9PELO</name>
<dbReference type="PANTHER" id="PTHR24416">
    <property type="entry name" value="TYROSINE-PROTEIN KINASE RECEPTOR"/>
    <property type="match status" value="1"/>
</dbReference>
<dbReference type="AlphaFoldDB" id="A0A8S1H248"/>
<evidence type="ECO:0000313" key="9">
    <source>
        <dbReference type="Proteomes" id="UP000835052"/>
    </source>
</evidence>
<dbReference type="FunFam" id="1.10.510.10:FF:000554">
    <property type="entry name" value="Predicted protein"/>
    <property type="match status" value="1"/>
</dbReference>
<dbReference type="Gene3D" id="3.30.200.20">
    <property type="entry name" value="Phosphorylase Kinase, domain 1"/>
    <property type="match status" value="1"/>
</dbReference>
<evidence type="ECO:0000256" key="5">
    <source>
        <dbReference type="ARBA" id="ARBA00023137"/>
    </source>
</evidence>
<evidence type="ECO:0000259" key="7">
    <source>
        <dbReference type="PROSITE" id="PS50011"/>
    </source>
</evidence>
<proteinExistence type="predicted"/>
<reference evidence="8" key="1">
    <citation type="submission" date="2020-10" db="EMBL/GenBank/DDBJ databases">
        <authorList>
            <person name="Kikuchi T."/>
        </authorList>
    </citation>
    <scope>NUCLEOTIDE SEQUENCE</scope>
    <source>
        <strain evidence="8">NKZ352</strain>
    </source>
</reference>
<dbReference type="SUPFAM" id="SSF56112">
    <property type="entry name" value="Protein kinase-like (PK-like)"/>
    <property type="match status" value="1"/>
</dbReference>
<dbReference type="Gene3D" id="1.10.510.10">
    <property type="entry name" value="Transferase(Phosphotransferase) domain 1"/>
    <property type="match status" value="1"/>
</dbReference>
<feature type="domain" description="Protein kinase" evidence="7">
    <location>
        <begin position="184"/>
        <end position="467"/>
    </location>
</feature>
<keyword evidence="3" id="KW-0418">Kinase</keyword>
<evidence type="ECO:0000256" key="3">
    <source>
        <dbReference type="ARBA" id="ARBA00022777"/>
    </source>
</evidence>
<keyword evidence="6" id="KW-0812">Transmembrane</keyword>
<dbReference type="PROSITE" id="PS00109">
    <property type="entry name" value="PROTEIN_KINASE_TYR"/>
    <property type="match status" value="1"/>
</dbReference>
<dbReference type="GO" id="GO:0005886">
    <property type="term" value="C:plasma membrane"/>
    <property type="evidence" value="ECO:0007669"/>
    <property type="project" value="TreeGrafter"/>
</dbReference>
<dbReference type="InterPro" id="IPR001245">
    <property type="entry name" value="Ser-Thr/Tyr_kinase_cat_dom"/>
</dbReference>
<dbReference type="InterPro" id="IPR000719">
    <property type="entry name" value="Prot_kinase_dom"/>
</dbReference>
<dbReference type="SMART" id="SM00219">
    <property type="entry name" value="TyrKc"/>
    <property type="match status" value="1"/>
</dbReference>
<dbReference type="PANTHER" id="PTHR24416:SF600">
    <property type="entry name" value="PDGF- AND VEGF-RECEPTOR RELATED, ISOFORM J"/>
    <property type="match status" value="1"/>
</dbReference>
<keyword evidence="2" id="KW-0547">Nucleotide-binding</keyword>
<protein>
    <recommendedName>
        <fullName evidence="7">Protein kinase domain-containing protein</fullName>
    </recommendedName>
</protein>
<keyword evidence="4" id="KW-0067">ATP-binding</keyword>
<dbReference type="OrthoDB" id="3256376at2759"/>
<dbReference type="GO" id="GO:0004714">
    <property type="term" value="F:transmembrane receptor protein tyrosine kinase activity"/>
    <property type="evidence" value="ECO:0007669"/>
    <property type="project" value="TreeGrafter"/>
</dbReference>
<evidence type="ECO:0000256" key="2">
    <source>
        <dbReference type="ARBA" id="ARBA00022741"/>
    </source>
</evidence>
<comment type="caution">
    <text evidence="8">The sequence shown here is derived from an EMBL/GenBank/DDBJ whole genome shotgun (WGS) entry which is preliminary data.</text>
</comment>
<organism evidence="8 9">
    <name type="scientific">Caenorhabditis auriculariae</name>
    <dbReference type="NCBI Taxonomy" id="2777116"/>
    <lineage>
        <taxon>Eukaryota</taxon>
        <taxon>Metazoa</taxon>
        <taxon>Ecdysozoa</taxon>
        <taxon>Nematoda</taxon>
        <taxon>Chromadorea</taxon>
        <taxon>Rhabditida</taxon>
        <taxon>Rhabditina</taxon>
        <taxon>Rhabditomorpha</taxon>
        <taxon>Rhabditoidea</taxon>
        <taxon>Rhabditidae</taxon>
        <taxon>Peloderinae</taxon>
        <taxon>Caenorhabditis</taxon>
    </lineage>
</organism>
<evidence type="ECO:0000256" key="4">
    <source>
        <dbReference type="ARBA" id="ARBA00022840"/>
    </source>
</evidence>
<dbReference type="GO" id="GO:0007169">
    <property type="term" value="P:cell surface receptor protein tyrosine kinase signaling pathway"/>
    <property type="evidence" value="ECO:0007669"/>
    <property type="project" value="TreeGrafter"/>
</dbReference>
<feature type="transmembrane region" description="Helical" evidence="6">
    <location>
        <begin position="113"/>
        <end position="139"/>
    </location>
</feature>
<gene>
    <name evidence="8" type="ORF">CAUJ_LOCUS3329</name>
</gene>
<dbReference type="InterPro" id="IPR008266">
    <property type="entry name" value="Tyr_kinase_AS"/>
</dbReference>
<accession>A0A8S1H248</accession>
<dbReference type="GO" id="GO:0005524">
    <property type="term" value="F:ATP binding"/>
    <property type="evidence" value="ECO:0007669"/>
    <property type="project" value="UniProtKB-KW"/>
</dbReference>
<evidence type="ECO:0000256" key="1">
    <source>
        <dbReference type="ARBA" id="ARBA00022679"/>
    </source>
</evidence>
<sequence length="494" mass="55298">MTHCLAYLTASSSFISTFGYPTSSPPYPKPAYMQQDERNDQPFSSSDLDYIRLLTNASQSALNNVNSLLGSQSRPYPWYPPPPTPGPAPTEPPYYDPYNGNHNSWNRDSNNSLALGLGIGIPLGVLVLCCFVVIIICCYRRRKNNISRFPLPGPATKNAYEPQLDSPSVSTYDPWALGRELLNINYSKKLGSGAFCNVFTGHITGESPVAHVYPGVRTAVLRDCPVAVKMLPAFADEIARSDFMQEINFMKSLAYHPHLVSMLGYVPDRKAPLLLVEYCEKGDLLHLIRSKRDEIIQGPSVYPNGLNIKDLLMFSWQISSGLEYLNSAGCIHRDIAARNVLVDGTNTCKIGDFGLCRLTDSLLYTARGGRLPLKWMAPESLSTYEYSFKSDVWSYGVLLWELFSLGEVPYADIQTTDLLEHLRSGQRLSQPAFCPEEIFAVMSLCWKWDAGHRPTFQEICQTLATMLESATESYGYLVPTRRERKSEPEMCDNV</sequence>
<dbReference type="EMBL" id="CAJGYM010000006">
    <property type="protein sequence ID" value="CAD6187410.1"/>
    <property type="molecule type" value="Genomic_DNA"/>
</dbReference>
<keyword evidence="1" id="KW-0808">Transferase</keyword>
<dbReference type="Proteomes" id="UP000835052">
    <property type="component" value="Unassembled WGS sequence"/>
</dbReference>
<dbReference type="PROSITE" id="PS50011">
    <property type="entry name" value="PROTEIN_KINASE_DOM"/>
    <property type="match status" value="1"/>
</dbReference>
<keyword evidence="6" id="KW-0472">Membrane</keyword>
<keyword evidence="6" id="KW-1133">Transmembrane helix</keyword>
<dbReference type="Pfam" id="PF07714">
    <property type="entry name" value="PK_Tyr_Ser-Thr"/>
    <property type="match status" value="1"/>
</dbReference>